<accession>A0A1J5T4F1</accession>
<dbReference type="PROSITE" id="PS50042">
    <property type="entry name" value="CNMP_BINDING_3"/>
    <property type="match status" value="1"/>
</dbReference>
<dbReference type="InterPro" id="IPR000595">
    <property type="entry name" value="cNMP-bd_dom"/>
</dbReference>
<dbReference type="Pfam" id="PF00027">
    <property type="entry name" value="cNMP_binding"/>
    <property type="match status" value="1"/>
</dbReference>
<protein>
    <submittedName>
        <fullName evidence="2">DNA-binding transcriptional dual regulator Crp</fullName>
    </submittedName>
</protein>
<sequence length="165" mass="18364">MNELDAIQASLASFTKRLDEVSTDRFHELRKCSFFDPIPSEWLKPISEQAEIRTFAGGDCLTSEGDDMNVFYVVLYGTATVYFSRKVVGTIRSGECIGEGMFFANETISRSATVIADGQVIAAEIKHAGIDRLRGEAKAYMDKALLLALFKKLQGANRKIEELLR</sequence>
<dbReference type="AlphaFoldDB" id="A0A1J5T4F1"/>
<dbReference type="InterPro" id="IPR018490">
    <property type="entry name" value="cNMP-bd_dom_sf"/>
</dbReference>
<dbReference type="GO" id="GO:0003677">
    <property type="term" value="F:DNA binding"/>
    <property type="evidence" value="ECO:0007669"/>
    <property type="project" value="UniProtKB-KW"/>
</dbReference>
<keyword evidence="2" id="KW-0238">DNA-binding</keyword>
<reference evidence="2" key="1">
    <citation type="submission" date="2016-10" db="EMBL/GenBank/DDBJ databases">
        <title>Sequence of Gallionella enrichment culture.</title>
        <authorList>
            <person name="Poehlein A."/>
            <person name="Muehling M."/>
            <person name="Daniel R."/>
        </authorList>
    </citation>
    <scope>NUCLEOTIDE SEQUENCE</scope>
</reference>
<evidence type="ECO:0000313" key="2">
    <source>
        <dbReference type="EMBL" id="OIR11136.1"/>
    </source>
</evidence>
<dbReference type="InterPro" id="IPR014710">
    <property type="entry name" value="RmlC-like_jellyroll"/>
</dbReference>
<feature type="domain" description="Cyclic nucleotide-binding" evidence="1">
    <location>
        <begin position="34"/>
        <end position="133"/>
    </location>
</feature>
<dbReference type="SUPFAM" id="SSF51206">
    <property type="entry name" value="cAMP-binding domain-like"/>
    <property type="match status" value="1"/>
</dbReference>
<organism evidence="2">
    <name type="scientific">mine drainage metagenome</name>
    <dbReference type="NCBI Taxonomy" id="410659"/>
    <lineage>
        <taxon>unclassified sequences</taxon>
        <taxon>metagenomes</taxon>
        <taxon>ecological metagenomes</taxon>
    </lineage>
</organism>
<proteinExistence type="predicted"/>
<dbReference type="SMART" id="SM00100">
    <property type="entry name" value="cNMP"/>
    <property type="match status" value="1"/>
</dbReference>
<dbReference type="Gene3D" id="2.60.120.10">
    <property type="entry name" value="Jelly Rolls"/>
    <property type="match status" value="1"/>
</dbReference>
<dbReference type="CDD" id="cd00038">
    <property type="entry name" value="CAP_ED"/>
    <property type="match status" value="1"/>
</dbReference>
<name>A0A1J5T4F1_9ZZZZ</name>
<comment type="caution">
    <text evidence="2">The sequence shown here is derived from an EMBL/GenBank/DDBJ whole genome shotgun (WGS) entry which is preliminary data.</text>
</comment>
<dbReference type="EMBL" id="MLJW01000021">
    <property type="protein sequence ID" value="OIR11136.1"/>
    <property type="molecule type" value="Genomic_DNA"/>
</dbReference>
<gene>
    <name evidence="2" type="ORF">GALL_73130</name>
</gene>
<evidence type="ECO:0000259" key="1">
    <source>
        <dbReference type="PROSITE" id="PS50042"/>
    </source>
</evidence>